<keyword evidence="1" id="KW-0732">Signal</keyword>
<proteinExistence type="predicted"/>
<dbReference type="Proteomes" id="UP000286947">
    <property type="component" value="Unassembled WGS sequence"/>
</dbReference>
<evidence type="ECO:0000313" key="3">
    <source>
        <dbReference type="Proteomes" id="UP000286947"/>
    </source>
</evidence>
<feature type="chain" id="PRO_5019557384" evidence="1">
    <location>
        <begin position="42"/>
        <end position="245"/>
    </location>
</feature>
<comment type="caution">
    <text evidence="2">The sequence shown here is derived from an EMBL/GenBank/DDBJ whole genome shotgun (WGS) entry which is preliminary data.</text>
</comment>
<accession>A0A433SBY3</accession>
<dbReference type="RefSeq" id="WP_126980456.1">
    <property type="nucleotide sequence ID" value="NZ_PQSP01000006.1"/>
</dbReference>
<feature type="signal peptide" evidence="1">
    <location>
        <begin position="1"/>
        <end position="41"/>
    </location>
</feature>
<dbReference type="AlphaFoldDB" id="A0A433SBY3"/>
<protein>
    <submittedName>
        <fullName evidence="2">Uncharacterized protein</fullName>
    </submittedName>
</protein>
<evidence type="ECO:0000256" key="1">
    <source>
        <dbReference type="SAM" id="SignalP"/>
    </source>
</evidence>
<keyword evidence="3" id="KW-1185">Reference proteome</keyword>
<evidence type="ECO:0000313" key="2">
    <source>
        <dbReference type="EMBL" id="RUS66206.1"/>
    </source>
</evidence>
<sequence length="245" mass="26890" precursor="true">MKSDFRLLSPMLSPMSAHLKQWLLISVCCMAGLFASTNANAAPPPSIPGSSPIGIGFAYFKADGIYMYSPLAQLPANTPISIWITQPPNEAMRVVRFLPQNTLPVATSSDFLLTTGEVQNAVYTPSTRPQPVYEYLLATHQELAGSDQKTFPYPEYFVPNIAIFSPASVTPVKTPEQLHARTFNIDGYADTQVYSCVGTHGAYLVLGRPGHIQQAIYHAAGIELDEEAVTCEPEWVNENSIWHTQ</sequence>
<gene>
    <name evidence="2" type="ORF">CUZ56_02285</name>
</gene>
<name>A0A433SBY3_9BURK</name>
<dbReference type="EMBL" id="PQSP01000006">
    <property type="protein sequence ID" value="RUS66206.1"/>
    <property type="molecule type" value="Genomic_DNA"/>
</dbReference>
<reference evidence="2 3" key="1">
    <citation type="submission" date="2018-01" db="EMBL/GenBank/DDBJ databases">
        <title>Saezia sanguinis gen. nov., sp. nov., in the order Burkholderiales isolated from human blood.</title>
        <authorList>
            <person name="Medina-Pascual M.J."/>
            <person name="Valdezate S."/>
            <person name="Monzon S."/>
            <person name="Cuesta I."/>
            <person name="Carrasco G."/>
            <person name="Villalon P."/>
            <person name="Saez-Nieto J.A."/>
        </authorList>
    </citation>
    <scope>NUCLEOTIDE SEQUENCE [LARGE SCALE GENOMIC DNA]</scope>
    <source>
        <strain evidence="2 3">CNM695-12</strain>
    </source>
</reference>
<organism evidence="2 3">
    <name type="scientific">Saezia sanguinis</name>
    <dbReference type="NCBI Taxonomy" id="1965230"/>
    <lineage>
        <taxon>Bacteria</taxon>
        <taxon>Pseudomonadati</taxon>
        <taxon>Pseudomonadota</taxon>
        <taxon>Betaproteobacteria</taxon>
        <taxon>Burkholderiales</taxon>
        <taxon>Saeziaceae</taxon>
        <taxon>Saezia</taxon>
    </lineage>
</organism>